<dbReference type="AlphaFoldDB" id="A0A9P0LV44"/>
<protein>
    <submittedName>
        <fullName evidence="1">Uncharacterized protein</fullName>
    </submittedName>
</protein>
<dbReference type="EMBL" id="CAKOFQ010007350">
    <property type="protein sequence ID" value="CAH1999030.1"/>
    <property type="molecule type" value="Genomic_DNA"/>
</dbReference>
<name>A0A9P0LV44_ACAOB</name>
<evidence type="ECO:0000313" key="1">
    <source>
        <dbReference type="EMBL" id="CAH1999030.1"/>
    </source>
</evidence>
<comment type="caution">
    <text evidence="1">The sequence shown here is derived from an EMBL/GenBank/DDBJ whole genome shotgun (WGS) entry which is preliminary data.</text>
</comment>
<organism evidence="1 2">
    <name type="scientific">Acanthoscelides obtectus</name>
    <name type="common">Bean weevil</name>
    <name type="synonym">Bruchus obtectus</name>
    <dbReference type="NCBI Taxonomy" id="200917"/>
    <lineage>
        <taxon>Eukaryota</taxon>
        <taxon>Metazoa</taxon>
        <taxon>Ecdysozoa</taxon>
        <taxon>Arthropoda</taxon>
        <taxon>Hexapoda</taxon>
        <taxon>Insecta</taxon>
        <taxon>Pterygota</taxon>
        <taxon>Neoptera</taxon>
        <taxon>Endopterygota</taxon>
        <taxon>Coleoptera</taxon>
        <taxon>Polyphaga</taxon>
        <taxon>Cucujiformia</taxon>
        <taxon>Chrysomeloidea</taxon>
        <taxon>Chrysomelidae</taxon>
        <taxon>Bruchinae</taxon>
        <taxon>Bruchini</taxon>
        <taxon>Acanthoscelides</taxon>
    </lineage>
</organism>
<sequence>MQVDSMDAIIERCVNRVRLNVPADYAYHCKKARKNPKPYEVTDIRGLRYTPVGDIYYKLRFSDE</sequence>
<reference evidence="1" key="1">
    <citation type="submission" date="2022-03" db="EMBL/GenBank/DDBJ databases">
        <authorList>
            <person name="Sayadi A."/>
        </authorList>
    </citation>
    <scope>NUCLEOTIDE SEQUENCE</scope>
</reference>
<accession>A0A9P0LV44</accession>
<gene>
    <name evidence="1" type="ORF">ACAOBT_LOCUS24753</name>
</gene>
<keyword evidence="2" id="KW-1185">Reference proteome</keyword>
<proteinExistence type="predicted"/>
<evidence type="ECO:0000313" key="2">
    <source>
        <dbReference type="Proteomes" id="UP001152888"/>
    </source>
</evidence>
<dbReference type="Proteomes" id="UP001152888">
    <property type="component" value="Unassembled WGS sequence"/>
</dbReference>